<dbReference type="AlphaFoldDB" id="A0AA39U5Z5"/>
<proteinExistence type="predicted"/>
<keyword evidence="3" id="KW-1185">Reference proteome</keyword>
<reference evidence="2" key="1">
    <citation type="submission" date="2023-06" db="EMBL/GenBank/DDBJ databases">
        <title>Genome-scale phylogeny and comparative genomics of the fungal order Sordariales.</title>
        <authorList>
            <consortium name="Lawrence Berkeley National Laboratory"/>
            <person name="Hensen N."/>
            <person name="Bonometti L."/>
            <person name="Westerberg I."/>
            <person name="Brannstrom I.O."/>
            <person name="Guillou S."/>
            <person name="Cros-Aarteil S."/>
            <person name="Calhoun S."/>
            <person name="Haridas S."/>
            <person name="Kuo A."/>
            <person name="Mondo S."/>
            <person name="Pangilinan J."/>
            <person name="Riley R."/>
            <person name="LaButti K."/>
            <person name="Andreopoulos B."/>
            <person name="Lipzen A."/>
            <person name="Chen C."/>
            <person name="Yanf M."/>
            <person name="Daum C."/>
            <person name="Ng V."/>
            <person name="Clum A."/>
            <person name="Steindorff A."/>
            <person name="Ohm R."/>
            <person name="Martin F."/>
            <person name="Silar P."/>
            <person name="Natvig D."/>
            <person name="Lalanne C."/>
            <person name="Gautier V."/>
            <person name="Ament-velasquez S.L."/>
            <person name="Kruys A."/>
            <person name="Hutchinson M.I."/>
            <person name="Powell A.J."/>
            <person name="Barry K."/>
            <person name="Miller A.N."/>
            <person name="Grigoriev I.V."/>
            <person name="Debuchy R."/>
            <person name="Gladieux P."/>
            <person name="Thoren M.H."/>
            <person name="Johannesson H."/>
        </authorList>
    </citation>
    <scope>NUCLEOTIDE SEQUENCE</scope>
    <source>
        <strain evidence="2">SMH3391-2</strain>
    </source>
</reference>
<protein>
    <submittedName>
        <fullName evidence="2">Uncharacterized protein</fullName>
    </submittedName>
</protein>
<feature type="compositionally biased region" description="Polar residues" evidence="1">
    <location>
        <begin position="23"/>
        <end position="37"/>
    </location>
</feature>
<evidence type="ECO:0000313" key="3">
    <source>
        <dbReference type="Proteomes" id="UP001174934"/>
    </source>
</evidence>
<comment type="caution">
    <text evidence="2">The sequence shown here is derived from an EMBL/GenBank/DDBJ whole genome shotgun (WGS) entry which is preliminary data.</text>
</comment>
<sequence>MAEEGWWSVRAQGPRNGPGGPPSQASDAKQTPPSTQCRGALQRTNKRQAVSDAPKSLHNPSIRQPVAICFQRMASSQLRPLIRAHCAGQFEPLERRLPVAQILGSLWGHNKPLRSTLATVLLASTAVAALHLSIVSRQPSSLQQMQQMELVRHLLTVTRV</sequence>
<evidence type="ECO:0000313" key="2">
    <source>
        <dbReference type="EMBL" id="KAK0612485.1"/>
    </source>
</evidence>
<dbReference type="Proteomes" id="UP001174934">
    <property type="component" value="Unassembled WGS sequence"/>
</dbReference>
<feature type="region of interest" description="Disordered" evidence="1">
    <location>
        <begin position="1"/>
        <end position="59"/>
    </location>
</feature>
<organism evidence="2 3">
    <name type="scientific">Bombardia bombarda</name>
    <dbReference type="NCBI Taxonomy" id="252184"/>
    <lineage>
        <taxon>Eukaryota</taxon>
        <taxon>Fungi</taxon>
        <taxon>Dikarya</taxon>
        <taxon>Ascomycota</taxon>
        <taxon>Pezizomycotina</taxon>
        <taxon>Sordariomycetes</taxon>
        <taxon>Sordariomycetidae</taxon>
        <taxon>Sordariales</taxon>
        <taxon>Lasiosphaeriaceae</taxon>
        <taxon>Bombardia</taxon>
    </lineage>
</organism>
<dbReference type="EMBL" id="JAULSR010000009">
    <property type="protein sequence ID" value="KAK0612485.1"/>
    <property type="molecule type" value="Genomic_DNA"/>
</dbReference>
<evidence type="ECO:0000256" key="1">
    <source>
        <dbReference type="SAM" id="MobiDB-lite"/>
    </source>
</evidence>
<name>A0AA39U5Z5_9PEZI</name>
<accession>A0AA39U5Z5</accession>
<gene>
    <name evidence="2" type="ORF">B0T17DRAFT_511673</name>
</gene>